<dbReference type="EMBL" id="FOFO01000014">
    <property type="protein sequence ID" value="SEQ01278.1"/>
    <property type="molecule type" value="Genomic_DNA"/>
</dbReference>
<dbReference type="STRING" id="867345.SAMN05421693_11418"/>
<accession>A0A1H9CKY6</accession>
<proteinExistence type="predicted"/>
<name>A0A1H9CKY6_9GAMM</name>
<evidence type="ECO:0000313" key="1">
    <source>
        <dbReference type="EMBL" id="SEQ01278.1"/>
    </source>
</evidence>
<evidence type="ECO:0000313" key="2">
    <source>
        <dbReference type="Proteomes" id="UP000199496"/>
    </source>
</evidence>
<gene>
    <name evidence="1" type="ORF">SAMN05421693_11418</name>
</gene>
<dbReference type="Proteomes" id="UP000199496">
    <property type="component" value="Unassembled WGS sequence"/>
</dbReference>
<keyword evidence="2" id="KW-1185">Reference proteome</keyword>
<protein>
    <submittedName>
        <fullName evidence="1">Uncharacterized protein</fullName>
    </submittedName>
</protein>
<sequence>MGFADRLQALKKLETPKVGTAKTDKRVVLSVLSVPRQGESEKKPIPRDAADHREAAQTKIIAACRELGADVDSALAWYSDPDDWPDFVARPMAWVRLVVADALEQGFVIPGDACPLVLDTDRKPKPGPLDGLPLLHEDHRFIAARTQGRSDRDRLLRGYRRAWLEAADAEPVEHKRGNVGRRAANLWLMEATDR</sequence>
<organism evidence="1 2">
    <name type="scientific">Ectothiorhodospira magna</name>
    <dbReference type="NCBI Taxonomy" id="867345"/>
    <lineage>
        <taxon>Bacteria</taxon>
        <taxon>Pseudomonadati</taxon>
        <taxon>Pseudomonadota</taxon>
        <taxon>Gammaproteobacteria</taxon>
        <taxon>Chromatiales</taxon>
        <taxon>Ectothiorhodospiraceae</taxon>
        <taxon>Ectothiorhodospira</taxon>
    </lineage>
</organism>
<dbReference type="AlphaFoldDB" id="A0A1H9CKY6"/>
<reference evidence="1 2" key="1">
    <citation type="submission" date="2016-10" db="EMBL/GenBank/DDBJ databases">
        <authorList>
            <person name="de Groot N.N."/>
        </authorList>
    </citation>
    <scope>NUCLEOTIDE SEQUENCE [LARGE SCALE GENOMIC DNA]</scope>
    <source>
        <strain evidence="1 2">B7-7</strain>
    </source>
</reference>